<comment type="subcellular location">
    <subcellularLocation>
        <location evidence="1">Cytoplasm</location>
        <location evidence="1">Nucleoid</location>
    </subcellularLocation>
</comment>
<name>A0A8J6PEV9_9FIRM</name>
<keyword evidence="7" id="KW-1185">Reference proteome</keyword>
<dbReference type="Proteomes" id="UP000632659">
    <property type="component" value="Unassembled WGS sequence"/>
</dbReference>
<dbReference type="InterPro" id="IPR036086">
    <property type="entry name" value="ParB/Sulfiredoxin_sf"/>
</dbReference>
<organism evidence="6 7">
    <name type="scientific">Massiliimalia timonensis</name>
    <dbReference type="NCBI Taxonomy" id="1987501"/>
    <lineage>
        <taxon>Bacteria</taxon>
        <taxon>Bacillati</taxon>
        <taxon>Bacillota</taxon>
        <taxon>Clostridia</taxon>
        <taxon>Eubacteriales</taxon>
        <taxon>Oscillospiraceae</taxon>
        <taxon>Massiliimalia</taxon>
    </lineage>
</organism>
<dbReference type="InterPro" id="IPR003115">
    <property type="entry name" value="ParB_N"/>
</dbReference>
<evidence type="ECO:0000256" key="1">
    <source>
        <dbReference type="ARBA" id="ARBA00004453"/>
    </source>
</evidence>
<dbReference type="EMBL" id="JACRTL010000003">
    <property type="protein sequence ID" value="MBC8610906.1"/>
    <property type="molecule type" value="Genomic_DNA"/>
</dbReference>
<feature type="domain" description="ParB-like N-terminal" evidence="5">
    <location>
        <begin position="28"/>
        <end position="118"/>
    </location>
</feature>
<dbReference type="SMART" id="SM00470">
    <property type="entry name" value="ParB"/>
    <property type="match status" value="1"/>
</dbReference>
<reference evidence="6" key="1">
    <citation type="submission" date="2020-08" db="EMBL/GenBank/DDBJ databases">
        <title>Genome public.</title>
        <authorList>
            <person name="Liu C."/>
            <person name="Sun Q."/>
        </authorList>
    </citation>
    <scope>NUCLEOTIDE SEQUENCE</scope>
    <source>
        <strain evidence="6">NSJ-15</strain>
    </source>
</reference>
<dbReference type="RefSeq" id="WP_093989149.1">
    <property type="nucleotide sequence ID" value="NZ_FYDD01000004.1"/>
</dbReference>
<dbReference type="GO" id="GO:0009295">
    <property type="term" value="C:nucleoid"/>
    <property type="evidence" value="ECO:0007669"/>
    <property type="project" value="UniProtKB-SubCell"/>
</dbReference>
<dbReference type="CDD" id="cd16393">
    <property type="entry name" value="SPO0J_N"/>
    <property type="match status" value="1"/>
</dbReference>
<dbReference type="Pfam" id="PF02195">
    <property type="entry name" value="ParB_N"/>
    <property type="match status" value="1"/>
</dbReference>
<evidence type="ECO:0000313" key="7">
    <source>
        <dbReference type="Proteomes" id="UP000632659"/>
    </source>
</evidence>
<dbReference type="GO" id="GO:0045881">
    <property type="term" value="P:positive regulation of sporulation resulting in formation of a cellular spore"/>
    <property type="evidence" value="ECO:0007669"/>
    <property type="project" value="TreeGrafter"/>
</dbReference>
<evidence type="ECO:0000259" key="5">
    <source>
        <dbReference type="SMART" id="SM00470"/>
    </source>
</evidence>
<dbReference type="Gene3D" id="1.10.10.2830">
    <property type="match status" value="1"/>
</dbReference>
<sequence>MARKKGLGKGLEALFEDNNTAVSASGVELIKISEIEPNKNQPRRDFDQTALEQLADSIREHGIIQPLVLRPLTAGGYQIVAGERRYRASRMAGLNEVPAVIKELTDTETMEIALIENLQREDLNPVEEALGYQELMEKYDFTQDAVSKSVGKSRPAIANSLRLLNLPEEVLDMVRDGSLSSGHARAILSLEEPEQMVSLAKRVADEGLNVRAVEKLVKKSSEKQKEEKPADFVAKDKYFSEMQLALTTALGRKIAIEKGRKKSKLVIEFYDETDLKEIAQKLTGENQ</sequence>
<dbReference type="SUPFAM" id="SSF109709">
    <property type="entry name" value="KorB DNA-binding domain-like"/>
    <property type="match status" value="1"/>
</dbReference>
<dbReference type="SUPFAM" id="SSF110849">
    <property type="entry name" value="ParB/Sulfiredoxin"/>
    <property type="match status" value="1"/>
</dbReference>
<dbReference type="FunFam" id="1.10.10.2830:FF:000001">
    <property type="entry name" value="Chromosome partitioning protein ParB"/>
    <property type="match status" value="1"/>
</dbReference>
<dbReference type="PANTHER" id="PTHR33375">
    <property type="entry name" value="CHROMOSOME-PARTITIONING PROTEIN PARB-RELATED"/>
    <property type="match status" value="1"/>
</dbReference>
<dbReference type="PANTHER" id="PTHR33375:SF1">
    <property type="entry name" value="CHROMOSOME-PARTITIONING PROTEIN PARB-RELATED"/>
    <property type="match status" value="1"/>
</dbReference>
<evidence type="ECO:0000256" key="2">
    <source>
        <dbReference type="ARBA" id="ARBA00006295"/>
    </source>
</evidence>
<keyword evidence="4" id="KW-0238">DNA-binding</keyword>
<dbReference type="InterPro" id="IPR004437">
    <property type="entry name" value="ParB/RepB/Spo0J"/>
</dbReference>
<evidence type="ECO:0000256" key="4">
    <source>
        <dbReference type="ARBA" id="ARBA00023125"/>
    </source>
</evidence>
<gene>
    <name evidence="6" type="ORF">H8702_07190</name>
</gene>
<keyword evidence="3" id="KW-0159">Chromosome partition</keyword>
<dbReference type="InterPro" id="IPR041468">
    <property type="entry name" value="HTH_ParB/Spo0J"/>
</dbReference>
<dbReference type="Gene3D" id="3.90.1530.30">
    <property type="match status" value="1"/>
</dbReference>
<dbReference type="GO" id="GO:0007059">
    <property type="term" value="P:chromosome segregation"/>
    <property type="evidence" value="ECO:0007669"/>
    <property type="project" value="UniProtKB-KW"/>
</dbReference>
<accession>A0A8J6PEV9</accession>
<dbReference type="GO" id="GO:0005694">
    <property type="term" value="C:chromosome"/>
    <property type="evidence" value="ECO:0007669"/>
    <property type="project" value="TreeGrafter"/>
</dbReference>
<proteinExistence type="inferred from homology"/>
<dbReference type="Pfam" id="PF17762">
    <property type="entry name" value="HTH_ParB"/>
    <property type="match status" value="1"/>
</dbReference>
<dbReference type="GO" id="GO:0003677">
    <property type="term" value="F:DNA binding"/>
    <property type="evidence" value="ECO:0007669"/>
    <property type="project" value="UniProtKB-KW"/>
</dbReference>
<dbReference type="OrthoDB" id="9802051at2"/>
<dbReference type="InterPro" id="IPR050336">
    <property type="entry name" value="Chromosome_partition/occlusion"/>
</dbReference>
<dbReference type="AlphaFoldDB" id="A0A8J6PEV9"/>
<protein>
    <submittedName>
        <fullName evidence="6">ParB/RepB/Spo0J family partition protein</fullName>
    </submittedName>
</protein>
<comment type="caution">
    <text evidence="6">The sequence shown here is derived from an EMBL/GenBank/DDBJ whole genome shotgun (WGS) entry which is preliminary data.</text>
</comment>
<dbReference type="NCBIfam" id="TIGR00180">
    <property type="entry name" value="parB_part"/>
    <property type="match status" value="1"/>
</dbReference>
<comment type="similarity">
    <text evidence="2">Belongs to the ParB family.</text>
</comment>
<evidence type="ECO:0000313" key="6">
    <source>
        <dbReference type="EMBL" id="MBC8610906.1"/>
    </source>
</evidence>
<dbReference type="FunFam" id="3.90.1530.30:FF:000001">
    <property type="entry name" value="Chromosome partitioning protein ParB"/>
    <property type="match status" value="1"/>
</dbReference>
<evidence type="ECO:0000256" key="3">
    <source>
        <dbReference type="ARBA" id="ARBA00022829"/>
    </source>
</evidence>